<gene>
    <name evidence="1" type="ORF">M768_13945</name>
</gene>
<dbReference type="AlphaFoldDB" id="A0A0M0F4V3"/>
<dbReference type="PATRIC" id="fig|1350482.3.peg.3125"/>
<comment type="caution">
    <text evidence="1">The sequence shown here is derived from an EMBL/GenBank/DDBJ whole genome shotgun (WGS) entry which is preliminary data.</text>
</comment>
<protein>
    <submittedName>
        <fullName evidence="1">Uncharacterized protein</fullName>
    </submittedName>
</protein>
<dbReference type="EMBL" id="ATNL01000011">
    <property type="protein sequence ID" value="KON72605.1"/>
    <property type="molecule type" value="Genomic_DNA"/>
</dbReference>
<evidence type="ECO:0000313" key="1">
    <source>
        <dbReference type="EMBL" id="KON72605.1"/>
    </source>
</evidence>
<organism evidence="1 2">
    <name type="scientific">Cellulosimicrobium cellulans F16</name>
    <dbReference type="NCBI Taxonomy" id="1350482"/>
    <lineage>
        <taxon>Bacteria</taxon>
        <taxon>Bacillati</taxon>
        <taxon>Actinomycetota</taxon>
        <taxon>Actinomycetes</taxon>
        <taxon>Micrococcales</taxon>
        <taxon>Promicromonosporaceae</taxon>
        <taxon>Cellulosimicrobium</taxon>
    </lineage>
</organism>
<dbReference type="RefSeq" id="WP_053371120.1">
    <property type="nucleotide sequence ID" value="NZ_KQ435292.1"/>
</dbReference>
<proteinExistence type="predicted"/>
<sequence length="669" mass="70804">MATSPDGTLEAAFDPAQNLTRLVVDGGMWPVPGVLRTNQTTNPRPTSSARWRVSGGETVTFLANDRGKPALEFVDPVGEGGLYGDPQDNYQPALGQYAAMGYDLCALDAQTADRMRVIWSGYSGDTPSVTSMVAPLERPRVNLCIDPRATAAARWSAAGTAYNITETMVTGATDGPTLPDGSKVATYARYTMGATGDGTNTWYGYSPVAPAGTPYPAGTKAVLAIYARPSRRQVNTRLYGRAYGAAGAIVDAQFGDYATLEAGQWTRLAMVHTSTQAIGDWLPYAHVSAPTWQPGDTMDVTAVLIEPFAETITPHFDAAMAATANVEPVWVGVPNASVSRGLRPYQRVVHATRLTAYDPAGYLRALIWPNPQVAYPSNGFRVREAVVAFADTEGAARAAVAAFFDGDTPPSGSVVRYWTGTSSASTSVEELVAGPVSRVLIERSSAGVPTEPVRNANNVPAAGGWFLGYDDAAPMDTTATYTATGLDAYGGVVGTASVTIDTTGAAKGLWLKAPGRPQLTCRVRLIDPGENSSATQGAVFQVPGGAAIPQWSGVDADTRRLVVAAATEQDVTRLRALLATERTLLVQSRQPEQFASGYWFVRTEGITRLGPATDQAWFALPVTRTTAPVGEGQGFTGTTYETVRQTFATYQDLLDANATYFDVLAGEGT</sequence>
<reference evidence="1 2" key="1">
    <citation type="journal article" date="2015" name="Sci. Rep.">
        <title>Functional and structural properties of a novel cellulosome-like multienzyme complex: efficient glycoside hydrolysis of water-insoluble 7-xylosyl-10-deacetylpaclitaxel.</title>
        <authorList>
            <person name="Dou T.Y."/>
            <person name="Luan H.W."/>
            <person name="Ge G.B."/>
            <person name="Dong M.M."/>
            <person name="Zou H.F."/>
            <person name="He Y.Q."/>
            <person name="Cui P."/>
            <person name="Wang J.Y."/>
            <person name="Hao D.C."/>
            <person name="Yang S.L."/>
            <person name="Yang L."/>
        </authorList>
    </citation>
    <scope>NUCLEOTIDE SEQUENCE [LARGE SCALE GENOMIC DNA]</scope>
    <source>
        <strain evidence="1 2">F16</strain>
    </source>
</reference>
<dbReference type="Proteomes" id="UP000037387">
    <property type="component" value="Unassembled WGS sequence"/>
</dbReference>
<accession>A0A0M0F4V3</accession>
<keyword evidence="2" id="KW-1185">Reference proteome</keyword>
<name>A0A0M0F4V3_CELCE</name>
<evidence type="ECO:0000313" key="2">
    <source>
        <dbReference type="Proteomes" id="UP000037387"/>
    </source>
</evidence>